<comment type="caution">
    <text evidence="2">The sequence shown here is derived from an EMBL/GenBank/DDBJ whole genome shotgun (WGS) entry which is preliminary data.</text>
</comment>
<sequence>MPLLTNLKPLSPAPLEVAEAEHTVYLAAAGISGAATVLGVVQLVCCVYAIFALERRSELKTTAQRSQLSSINVALLLACLSAIGLSLCKMLNCLFADGGRTESVARIAEIFFLCMSEQCYLFFAWKRSYPLIKMTSAFVFKYLRMTIKVTPIITFSQLIPYIVYYMMSEKSPAVSIVYDSLMALTGAFVTSMDIIMVTCFIKYLRKVEDRLPDPSFVIIAKYGCISVLISFGATVPIRRSCIFKL</sequence>
<accession>A0A1Y2D3R3</accession>
<dbReference type="EMBL" id="MCGO01000001">
    <property type="protein sequence ID" value="ORY53922.1"/>
    <property type="molecule type" value="Genomic_DNA"/>
</dbReference>
<gene>
    <name evidence="2" type="ORF">BCR33DRAFT_845126</name>
</gene>
<feature type="transmembrane region" description="Helical" evidence="1">
    <location>
        <begin position="146"/>
        <end position="166"/>
    </location>
</feature>
<dbReference type="Proteomes" id="UP000193642">
    <property type="component" value="Unassembled WGS sequence"/>
</dbReference>
<feature type="transmembrane region" description="Helical" evidence="1">
    <location>
        <begin position="71"/>
        <end position="92"/>
    </location>
</feature>
<evidence type="ECO:0000313" key="2">
    <source>
        <dbReference type="EMBL" id="ORY53922.1"/>
    </source>
</evidence>
<dbReference type="OrthoDB" id="2100544at2759"/>
<keyword evidence="1" id="KW-1133">Transmembrane helix</keyword>
<dbReference type="AlphaFoldDB" id="A0A1Y2D3R3"/>
<keyword evidence="3" id="KW-1185">Reference proteome</keyword>
<evidence type="ECO:0000256" key="1">
    <source>
        <dbReference type="SAM" id="Phobius"/>
    </source>
</evidence>
<organism evidence="2 3">
    <name type="scientific">Rhizoclosmatium globosum</name>
    <dbReference type="NCBI Taxonomy" id="329046"/>
    <lineage>
        <taxon>Eukaryota</taxon>
        <taxon>Fungi</taxon>
        <taxon>Fungi incertae sedis</taxon>
        <taxon>Chytridiomycota</taxon>
        <taxon>Chytridiomycota incertae sedis</taxon>
        <taxon>Chytridiomycetes</taxon>
        <taxon>Chytridiales</taxon>
        <taxon>Chytriomycetaceae</taxon>
        <taxon>Rhizoclosmatium</taxon>
    </lineage>
</organism>
<reference evidence="2 3" key="1">
    <citation type="submission" date="2016-07" db="EMBL/GenBank/DDBJ databases">
        <title>Pervasive Adenine N6-methylation of Active Genes in Fungi.</title>
        <authorList>
            <consortium name="DOE Joint Genome Institute"/>
            <person name="Mondo S.J."/>
            <person name="Dannebaum R.O."/>
            <person name="Kuo R.C."/>
            <person name="Labutti K."/>
            <person name="Haridas S."/>
            <person name="Kuo A."/>
            <person name="Salamov A."/>
            <person name="Ahrendt S.R."/>
            <person name="Lipzen A."/>
            <person name="Sullivan W."/>
            <person name="Andreopoulos W.B."/>
            <person name="Clum A."/>
            <person name="Lindquist E."/>
            <person name="Daum C."/>
            <person name="Ramamoorthy G.K."/>
            <person name="Gryganskyi A."/>
            <person name="Culley D."/>
            <person name="Magnuson J.K."/>
            <person name="James T.Y."/>
            <person name="O'Malley M.A."/>
            <person name="Stajich J.E."/>
            <person name="Spatafora J.W."/>
            <person name="Visel A."/>
            <person name="Grigoriev I.V."/>
        </authorList>
    </citation>
    <scope>NUCLEOTIDE SEQUENCE [LARGE SCALE GENOMIC DNA]</scope>
    <source>
        <strain evidence="2 3">JEL800</strain>
    </source>
</reference>
<feature type="transmembrane region" description="Helical" evidence="1">
    <location>
        <begin position="216"/>
        <end position="237"/>
    </location>
</feature>
<feature type="transmembrane region" description="Helical" evidence="1">
    <location>
        <begin position="24"/>
        <end position="51"/>
    </location>
</feature>
<keyword evidence="1" id="KW-0812">Transmembrane</keyword>
<feature type="transmembrane region" description="Helical" evidence="1">
    <location>
        <begin position="104"/>
        <end position="125"/>
    </location>
</feature>
<feature type="transmembrane region" description="Helical" evidence="1">
    <location>
        <begin position="181"/>
        <end position="204"/>
    </location>
</feature>
<protein>
    <submittedName>
        <fullName evidence="2">Uncharacterized protein</fullName>
    </submittedName>
</protein>
<proteinExistence type="predicted"/>
<evidence type="ECO:0000313" key="3">
    <source>
        <dbReference type="Proteomes" id="UP000193642"/>
    </source>
</evidence>
<keyword evidence="1" id="KW-0472">Membrane</keyword>
<name>A0A1Y2D3R3_9FUNG</name>